<evidence type="ECO:0000256" key="2">
    <source>
        <dbReference type="SAM" id="MobiDB-lite"/>
    </source>
</evidence>
<evidence type="ECO:0000313" key="3">
    <source>
        <dbReference type="EMBL" id="CAH3131365.1"/>
    </source>
</evidence>
<protein>
    <recommendedName>
        <fullName evidence="5">NHL repeat-containing protein</fullName>
    </recommendedName>
</protein>
<dbReference type="SUPFAM" id="SSF101898">
    <property type="entry name" value="NHL repeat"/>
    <property type="match status" value="1"/>
</dbReference>
<proteinExistence type="predicted"/>
<dbReference type="Pfam" id="PF01436">
    <property type="entry name" value="NHL"/>
    <property type="match status" value="1"/>
</dbReference>
<evidence type="ECO:0000256" key="1">
    <source>
        <dbReference type="ARBA" id="ARBA00022737"/>
    </source>
</evidence>
<accession>A0ABN8P2M2</accession>
<name>A0ABN8P2M2_9CNID</name>
<dbReference type="PANTHER" id="PTHR31511">
    <property type="entry name" value="PROTEIN CBG23764"/>
    <property type="match status" value="1"/>
</dbReference>
<feature type="region of interest" description="Disordered" evidence="2">
    <location>
        <begin position="718"/>
        <end position="741"/>
    </location>
</feature>
<dbReference type="PANTHER" id="PTHR31511:SF12">
    <property type="entry name" value="RHO TERMINATION FACTOR N-TERMINAL DOMAIN-CONTAINING PROTEIN"/>
    <property type="match status" value="1"/>
</dbReference>
<dbReference type="InterPro" id="IPR001258">
    <property type="entry name" value="NHL_repeat"/>
</dbReference>
<gene>
    <name evidence="3" type="ORF">PLOB_00035124</name>
</gene>
<dbReference type="Proteomes" id="UP001159405">
    <property type="component" value="Unassembled WGS sequence"/>
</dbReference>
<sequence length="764" mass="84467">MGKHKKKHESERLFLLVWATDCDPKQKSFMNSMLADRAKYPYQVPIPDCPHNIKSVHRMDVETAVEIHRKAIQDSIPDERVSTTLVPELEFKHWKKNGASLLSYPVGLAFSPKHSRLFITDRSLHAVFMVDMHCPANVTLIAGGGEPGHTNGYGNKARFRNPAGIAVKESGKLYVCDQGNGRVRVVNLRTLFCHASQIVQGSAEESQSEEEDCAGRRIRKVHVHDLSLISEGNVPDLVSPFAICASAKGSVELFVSDVGLGKIFSISGVVDDEETNCVGQLNELFSFDRSSLLTSLALTRDEQYLLVGDGNGSCIHLCQVRGRLKLRTISNIPGLMGIAVTDGGTVFLSSSKEHALFSLKEEEMLGGKETLTKVCGETAGHRDGVQSRWNKPTALCVYRNTVFVCDTGKVAIRMLKSAKGLIPLQSKMAQYADVFRLDKKAKEEDLPRTFEDHVKSVEELVAFLSNHEQEALERTGKRNTNGPDMTIPRCTRQSFLIVLESLTSLTNTLAEIGHSHLLDRICFESMTTLGVECYFKGMRADHDMPTKIIKGEPPNIKTRPNKLSAITEGTGSKEEDTRRETVMREFAKEYGRGVRQENVRSKTKELTGTLPYALSMCPTTITASLEESEDVTTACQVISPFWLAVLLEDVQIEVNGGNFVQQRVSLNQTSDSLTYTSGDVCNGNSPKCILTRVLDFSSDGSDIILTTEEDNRLCRIANGDYGDDDDNENETAPPTAEDEGEVSLPIRLPGVSLSGRRTTRFILR</sequence>
<reference evidence="3 4" key="1">
    <citation type="submission" date="2022-05" db="EMBL/GenBank/DDBJ databases">
        <authorList>
            <consortium name="Genoscope - CEA"/>
            <person name="William W."/>
        </authorList>
    </citation>
    <scope>NUCLEOTIDE SEQUENCE [LARGE SCALE GENOMIC DNA]</scope>
</reference>
<keyword evidence="4" id="KW-1185">Reference proteome</keyword>
<dbReference type="InterPro" id="IPR011042">
    <property type="entry name" value="6-blade_b-propeller_TolB-like"/>
</dbReference>
<dbReference type="EMBL" id="CALNXK010000049">
    <property type="protein sequence ID" value="CAH3131365.1"/>
    <property type="molecule type" value="Genomic_DNA"/>
</dbReference>
<evidence type="ECO:0008006" key="5">
    <source>
        <dbReference type="Google" id="ProtNLM"/>
    </source>
</evidence>
<dbReference type="Gene3D" id="2.120.10.30">
    <property type="entry name" value="TolB, C-terminal domain"/>
    <property type="match status" value="1"/>
</dbReference>
<comment type="caution">
    <text evidence="3">The sequence shown here is derived from an EMBL/GenBank/DDBJ whole genome shotgun (WGS) entry which is preliminary data.</text>
</comment>
<evidence type="ECO:0000313" key="4">
    <source>
        <dbReference type="Proteomes" id="UP001159405"/>
    </source>
</evidence>
<keyword evidence="1" id="KW-0677">Repeat</keyword>
<organism evidence="3 4">
    <name type="scientific">Porites lobata</name>
    <dbReference type="NCBI Taxonomy" id="104759"/>
    <lineage>
        <taxon>Eukaryota</taxon>
        <taxon>Metazoa</taxon>
        <taxon>Cnidaria</taxon>
        <taxon>Anthozoa</taxon>
        <taxon>Hexacorallia</taxon>
        <taxon>Scleractinia</taxon>
        <taxon>Fungiina</taxon>
        <taxon>Poritidae</taxon>
        <taxon>Porites</taxon>
    </lineage>
</organism>